<evidence type="ECO:0000313" key="2">
    <source>
        <dbReference type="EMBL" id="KAG8223567.1"/>
    </source>
</evidence>
<reference evidence="2" key="1">
    <citation type="submission" date="2013-04" db="EMBL/GenBank/DDBJ databases">
        <authorList>
            <person name="Qu J."/>
            <person name="Murali S.C."/>
            <person name="Bandaranaike D."/>
            <person name="Bellair M."/>
            <person name="Blankenburg K."/>
            <person name="Chao H."/>
            <person name="Dinh H."/>
            <person name="Doddapaneni H."/>
            <person name="Downs B."/>
            <person name="Dugan-Rocha S."/>
            <person name="Elkadiri S."/>
            <person name="Gnanaolivu R.D."/>
            <person name="Hernandez B."/>
            <person name="Javaid M."/>
            <person name="Jayaseelan J.C."/>
            <person name="Lee S."/>
            <person name="Li M."/>
            <person name="Ming W."/>
            <person name="Munidasa M."/>
            <person name="Muniz J."/>
            <person name="Nguyen L."/>
            <person name="Ongeri F."/>
            <person name="Osuji N."/>
            <person name="Pu L.-L."/>
            <person name="Puazo M."/>
            <person name="Qu C."/>
            <person name="Quiroz J."/>
            <person name="Raj R."/>
            <person name="Weissenberger G."/>
            <person name="Xin Y."/>
            <person name="Zou X."/>
            <person name="Han Y."/>
            <person name="Richards S."/>
            <person name="Worley K."/>
            <person name="Muzny D."/>
            <person name="Gibbs R."/>
        </authorList>
    </citation>
    <scope>NUCLEOTIDE SEQUENCE</scope>
    <source>
        <strain evidence="2">Sampled in the wild</strain>
    </source>
</reference>
<dbReference type="Proteomes" id="UP000792457">
    <property type="component" value="Unassembled WGS sequence"/>
</dbReference>
<dbReference type="GO" id="GO:0016020">
    <property type="term" value="C:membrane"/>
    <property type="evidence" value="ECO:0007669"/>
    <property type="project" value="TreeGrafter"/>
</dbReference>
<name>A0A8K0NVV5_LADFU</name>
<feature type="transmembrane region" description="Helical" evidence="1">
    <location>
        <begin position="18"/>
        <end position="43"/>
    </location>
</feature>
<comment type="caution">
    <text evidence="2">The sequence shown here is derived from an EMBL/GenBank/DDBJ whole genome shotgun (WGS) entry which is preliminary data.</text>
</comment>
<dbReference type="InterPro" id="IPR012464">
    <property type="entry name" value="DUF1676"/>
</dbReference>
<accession>A0A8K0NVV5</accession>
<keyword evidence="1" id="KW-0812">Transmembrane</keyword>
<sequence>MDEFCRTFSTRDILKKKLLLPLFLLLKLKMKALTPILLAIIGLKATKALFLSKVAILLVVGFLVVQLLKKGGMAMPMPMAMMPDAMASGAPYGAPAPEPTSSYGVPNTWEPSNAYANSRVWDPQQLAYKGYYQQQLETQQTQQASSSSTY</sequence>
<proteinExistence type="predicted"/>
<dbReference type="Pfam" id="PF07898">
    <property type="entry name" value="DUF1676"/>
    <property type="match status" value="1"/>
</dbReference>
<dbReference type="PANTHER" id="PTHR21879">
    <property type="entry name" value="FI03362P-RELATED-RELATED"/>
    <property type="match status" value="1"/>
</dbReference>
<evidence type="ECO:0000256" key="1">
    <source>
        <dbReference type="SAM" id="Phobius"/>
    </source>
</evidence>
<reference evidence="2" key="2">
    <citation type="submission" date="2017-10" db="EMBL/GenBank/DDBJ databases">
        <title>Ladona fulva Genome sequencing and assembly.</title>
        <authorList>
            <person name="Murali S."/>
            <person name="Richards S."/>
            <person name="Bandaranaike D."/>
            <person name="Bellair M."/>
            <person name="Blankenburg K."/>
            <person name="Chao H."/>
            <person name="Dinh H."/>
            <person name="Doddapaneni H."/>
            <person name="Dugan-Rocha S."/>
            <person name="Elkadiri S."/>
            <person name="Gnanaolivu R."/>
            <person name="Hernandez B."/>
            <person name="Skinner E."/>
            <person name="Javaid M."/>
            <person name="Lee S."/>
            <person name="Li M."/>
            <person name="Ming W."/>
            <person name="Munidasa M."/>
            <person name="Muniz J."/>
            <person name="Nguyen L."/>
            <person name="Hughes D."/>
            <person name="Osuji N."/>
            <person name="Pu L.-L."/>
            <person name="Puazo M."/>
            <person name="Qu C."/>
            <person name="Quiroz J."/>
            <person name="Raj R."/>
            <person name="Weissenberger G."/>
            <person name="Xin Y."/>
            <person name="Zou X."/>
            <person name="Han Y."/>
            <person name="Worley K."/>
            <person name="Muzny D."/>
            <person name="Gibbs R."/>
        </authorList>
    </citation>
    <scope>NUCLEOTIDE SEQUENCE</scope>
    <source>
        <strain evidence="2">Sampled in the wild</strain>
    </source>
</reference>
<keyword evidence="1" id="KW-1133">Transmembrane helix</keyword>
<gene>
    <name evidence="2" type="ORF">J437_LFUL003031</name>
</gene>
<keyword evidence="1" id="KW-0472">Membrane</keyword>
<organism evidence="2 3">
    <name type="scientific">Ladona fulva</name>
    <name type="common">Scarce chaser dragonfly</name>
    <name type="synonym">Libellula fulva</name>
    <dbReference type="NCBI Taxonomy" id="123851"/>
    <lineage>
        <taxon>Eukaryota</taxon>
        <taxon>Metazoa</taxon>
        <taxon>Ecdysozoa</taxon>
        <taxon>Arthropoda</taxon>
        <taxon>Hexapoda</taxon>
        <taxon>Insecta</taxon>
        <taxon>Pterygota</taxon>
        <taxon>Palaeoptera</taxon>
        <taxon>Odonata</taxon>
        <taxon>Epiprocta</taxon>
        <taxon>Anisoptera</taxon>
        <taxon>Libelluloidea</taxon>
        <taxon>Libellulidae</taxon>
        <taxon>Ladona</taxon>
    </lineage>
</organism>
<protein>
    <submittedName>
        <fullName evidence="2">Uncharacterized protein</fullName>
    </submittedName>
</protein>
<dbReference type="AlphaFoldDB" id="A0A8K0NVV5"/>
<dbReference type="PANTHER" id="PTHR21879:SF2">
    <property type="entry name" value="OSIRIS 20"/>
    <property type="match status" value="1"/>
</dbReference>
<dbReference type="EMBL" id="KZ308166">
    <property type="protein sequence ID" value="KAG8223567.1"/>
    <property type="molecule type" value="Genomic_DNA"/>
</dbReference>
<feature type="transmembrane region" description="Helical" evidence="1">
    <location>
        <begin position="49"/>
        <end position="68"/>
    </location>
</feature>
<dbReference type="OrthoDB" id="6631139at2759"/>
<evidence type="ECO:0000313" key="3">
    <source>
        <dbReference type="Proteomes" id="UP000792457"/>
    </source>
</evidence>
<keyword evidence="3" id="KW-1185">Reference proteome</keyword>